<evidence type="ECO:0000313" key="1">
    <source>
        <dbReference type="EMBL" id="CPC25069.1"/>
    </source>
</evidence>
<evidence type="ECO:0000313" key="2">
    <source>
        <dbReference type="Proteomes" id="UP000039021"/>
    </source>
</evidence>
<organism evidence="1 2">
    <name type="scientific">Mycobacterium tuberculosis</name>
    <dbReference type="NCBI Taxonomy" id="1773"/>
    <lineage>
        <taxon>Bacteria</taxon>
        <taxon>Bacillati</taxon>
        <taxon>Actinomycetota</taxon>
        <taxon>Actinomycetes</taxon>
        <taxon>Mycobacteriales</taxon>
        <taxon>Mycobacteriaceae</taxon>
        <taxon>Mycobacterium</taxon>
        <taxon>Mycobacterium tuberculosis complex</taxon>
    </lineage>
</organism>
<name>A0A916LHC8_MYCTX</name>
<dbReference type="EMBL" id="CSBK01004903">
    <property type="protein sequence ID" value="CPC25069.1"/>
    <property type="molecule type" value="Genomic_DNA"/>
</dbReference>
<proteinExistence type="predicted"/>
<gene>
    <name evidence="1" type="ORF">ERS007739_05626</name>
</gene>
<sequence length="29" mass="3189">MMSSASTKLISISSWVNSGWRSARKSSSR</sequence>
<dbReference type="Proteomes" id="UP000039021">
    <property type="component" value="Unassembled WGS sequence"/>
</dbReference>
<reference evidence="2" key="1">
    <citation type="submission" date="2015-03" db="EMBL/GenBank/DDBJ databases">
        <authorList>
            <consortium name="Pathogen Informatics"/>
        </authorList>
    </citation>
    <scope>NUCLEOTIDE SEQUENCE [LARGE SCALE GENOMIC DNA]</scope>
    <source>
        <strain evidence="2">N09902308</strain>
    </source>
</reference>
<protein>
    <submittedName>
        <fullName evidence="1">Uncharacterized protein</fullName>
    </submittedName>
</protein>
<comment type="caution">
    <text evidence="1">The sequence shown here is derived from an EMBL/GenBank/DDBJ whole genome shotgun (WGS) entry which is preliminary data.</text>
</comment>
<dbReference type="AlphaFoldDB" id="A0A916LHC8"/>
<accession>A0A916LHC8</accession>